<dbReference type="eggNOG" id="COG1638">
    <property type="taxonomic scope" value="Bacteria"/>
</dbReference>
<dbReference type="PANTHER" id="PTHR33376">
    <property type="match status" value="1"/>
</dbReference>
<evidence type="ECO:0000256" key="4">
    <source>
        <dbReference type="ARBA" id="ARBA00022729"/>
    </source>
</evidence>
<evidence type="ECO:0000313" key="6">
    <source>
        <dbReference type="EMBL" id="EKF18617.1"/>
    </source>
</evidence>
<feature type="chain" id="PRO_5012429484" evidence="5">
    <location>
        <begin position="16"/>
        <end position="318"/>
    </location>
</feature>
<dbReference type="GO" id="GO:0055085">
    <property type="term" value="P:transmembrane transport"/>
    <property type="evidence" value="ECO:0007669"/>
    <property type="project" value="InterPro"/>
</dbReference>
<keyword evidence="4 5" id="KW-0732">Signal</keyword>
<proteinExistence type="inferred from homology"/>
<comment type="caution">
    <text evidence="6">The sequence shown here is derived from an EMBL/GenBank/DDBJ whole genome shotgun (WGS) entry which is preliminary data.</text>
</comment>
<dbReference type="EMBL" id="AMRM01000012">
    <property type="protein sequence ID" value="EKF18617.1"/>
    <property type="molecule type" value="Genomic_DNA"/>
</dbReference>
<reference evidence="6 7" key="1">
    <citation type="journal article" date="2012" name="J. Bacteriol.">
        <title>Genome Sequence of Nitratireductor pacificus Type Strain pht-3B.</title>
        <authorList>
            <person name="Lai Q."/>
            <person name="Li G."/>
            <person name="Shao Z."/>
        </authorList>
    </citation>
    <scope>NUCLEOTIDE SEQUENCE [LARGE SCALE GENOMIC DNA]</scope>
    <source>
        <strain evidence="7">pht-3B</strain>
    </source>
</reference>
<dbReference type="NCBIfam" id="NF037995">
    <property type="entry name" value="TRAP_S1"/>
    <property type="match status" value="1"/>
</dbReference>
<evidence type="ECO:0000256" key="5">
    <source>
        <dbReference type="SAM" id="SignalP"/>
    </source>
</evidence>
<protein>
    <submittedName>
        <fullName evidence="6">TRAP dicarboxylate transporter subunit DctP</fullName>
    </submittedName>
</protein>
<dbReference type="Gene3D" id="3.40.190.170">
    <property type="entry name" value="Bacterial extracellular solute-binding protein, family 7"/>
    <property type="match status" value="1"/>
</dbReference>
<sequence length="318" mass="34984">MVLAASAMMAPAVNAAALKLGGVHAPNSFEVQALERFAELASEKSGGSVTVTVYPAGQLGDERSMIDMINTGAIDMFANVADWNQHLVKDFAVLSMPFVFENLDHLKAFQASGTYAAMRDEMLAQKDVRILADNWYRLPRVLLTRDAVGSIDDVNGKKLRMPDIESFISTWSAFGAKPTIIPFAEAFLALKTGIVDGMEAPLSSVYAQKFYQVAPHITMTNHGLAPFNIMMNEGAYQKLSAEERDQLVQAAVEAGDFYTSLIQDQFTEQREKMVAEGATLTDIDLEPFGERARAVAQDFETRGLWRAGLFEEIQGLRQ</sequence>
<comment type="subcellular location">
    <subcellularLocation>
        <location evidence="1">Cell envelope</location>
    </subcellularLocation>
</comment>
<dbReference type="STRING" id="391937.NA2_11994"/>
<dbReference type="AlphaFoldDB" id="K2MMZ0"/>
<dbReference type="InterPro" id="IPR018389">
    <property type="entry name" value="DctP_fam"/>
</dbReference>
<dbReference type="CDD" id="cd13603">
    <property type="entry name" value="PBP2_TRAP_Siap_TeaA_like"/>
    <property type="match status" value="1"/>
</dbReference>
<evidence type="ECO:0000313" key="7">
    <source>
        <dbReference type="Proteomes" id="UP000006786"/>
    </source>
</evidence>
<gene>
    <name evidence="6" type="ORF">NA2_11994</name>
</gene>
<dbReference type="PATRIC" id="fig|391937.3.peg.2464"/>
<comment type="similarity">
    <text evidence="2">Belongs to the bacterial solute-binding protein 7 family.</text>
</comment>
<name>K2MMZ0_9HYPH</name>
<dbReference type="InterPro" id="IPR004682">
    <property type="entry name" value="TRAP_DctP"/>
</dbReference>
<dbReference type="Proteomes" id="UP000006786">
    <property type="component" value="Unassembled WGS sequence"/>
</dbReference>
<evidence type="ECO:0000256" key="3">
    <source>
        <dbReference type="ARBA" id="ARBA00022448"/>
    </source>
</evidence>
<keyword evidence="7" id="KW-1185">Reference proteome</keyword>
<evidence type="ECO:0000256" key="2">
    <source>
        <dbReference type="ARBA" id="ARBA00009023"/>
    </source>
</evidence>
<organism evidence="6 7">
    <name type="scientific">Nitratireductor pacificus pht-3B</name>
    <dbReference type="NCBI Taxonomy" id="391937"/>
    <lineage>
        <taxon>Bacteria</taxon>
        <taxon>Pseudomonadati</taxon>
        <taxon>Pseudomonadota</taxon>
        <taxon>Alphaproteobacteria</taxon>
        <taxon>Hyphomicrobiales</taxon>
        <taxon>Phyllobacteriaceae</taxon>
        <taxon>Nitratireductor</taxon>
    </lineage>
</organism>
<dbReference type="NCBIfam" id="TIGR00787">
    <property type="entry name" value="dctP"/>
    <property type="match status" value="1"/>
</dbReference>
<feature type="signal peptide" evidence="5">
    <location>
        <begin position="1"/>
        <end position="15"/>
    </location>
</feature>
<dbReference type="InterPro" id="IPR038404">
    <property type="entry name" value="TRAP_DctP_sf"/>
</dbReference>
<dbReference type="PANTHER" id="PTHR33376:SF4">
    <property type="entry name" value="SIALIC ACID-BINDING PERIPLASMIC PROTEIN SIAP"/>
    <property type="match status" value="1"/>
</dbReference>
<accession>K2MMZ0</accession>
<evidence type="ECO:0000256" key="1">
    <source>
        <dbReference type="ARBA" id="ARBA00004196"/>
    </source>
</evidence>
<keyword evidence="3" id="KW-0813">Transport</keyword>
<dbReference type="Pfam" id="PF03480">
    <property type="entry name" value="DctP"/>
    <property type="match status" value="1"/>
</dbReference>
<dbReference type="GO" id="GO:0030288">
    <property type="term" value="C:outer membrane-bounded periplasmic space"/>
    <property type="evidence" value="ECO:0007669"/>
    <property type="project" value="InterPro"/>
</dbReference>